<evidence type="ECO:0000313" key="4">
    <source>
        <dbReference type="EMBL" id="HIQ70614.1"/>
    </source>
</evidence>
<reference evidence="4" key="1">
    <citation type="submission" date="2020-10" db="EMBL/GenBank/DDBJ databases">
        <authorList>
            <person name="Gilroy R."/>
        </authorList>
    </citation>
    <scope>NUCLEOTIDE SEQUENCE</scope>
    <source>
        <strain evidence="4">ChiSxjej2B14-6234</strain>
    </source>
</reference>
<sequence>MSYTDLTPIPFSNVEITGGLWKERIDTVRRVTTRDCIRKCEHNIENFRRAAGLSQGGFEGVFFDDADIYKVLEGVSYVLMGGADAQLERQADEIIDIICAAQQEDGYLYNFFVLGDLSKRWTDMDHHEDFCVSQLVEAGIAYRQATGKDKLYNAAVRAVEQMMRSIGPDGDTWISGHEGIEMALVRLYRYTGEERFLRYAEWFVEQRGHTKLRLPISYYKTFFTDEYCQNTAPARELTKVTGHAVRAMYYYSGLADIAAIRGDKELQAALCRLFDNVVPANLYLTGGIGQSAYNEGFTRDWSLPNLTAYCETCASIGMAFWNHRMELAHGEAKYADLVEREIYNGILSGLSLQGDHYFYENPLASVGTMHRREWFHVPCCPTNLVRFVPSIGGYLYATAPGAVFVRQYIASHAHIPLDGGEIELRVQTDYPWNGSVRVEVAACEGEKRLMLRRPGWCERWTLCKNGAQVQAQEEQGYLPVTVRAGDVVELELDMPVRRVHADPRVAEDAGRVAIMRGPVVYCAEEVDNPGIPTEYFHADLALQKDAPLATAFEADLLGGVQTVQAGGVRMIPYYAWDNRAGGGMAVWLRETD</sequence>
<feature type="domain" description="Non-reducing end beta-L-arabinofuranosidase-like GH127 catalytic" evidence="1">
    <location>
        <begin position="13"/>
        <end position="392"/>
    </location>
</feature>
<comment type="caution">
    <text evidence="4">The sequence shown here is derived from an EMBL/GenBank/DDBJ whole genome shotgun (WGS) entry which is preliminary data.</text>
</comment>
<dbReference type="GO" id="GO:0005975">
    <property type="term" value="P:carbohydrate metabolic process"/>
    <property type="evidence" value="ECO:0007669"/>
    <property type="project" value="InterPro"/>
</dbReference>
<dbReference type="Pfam" id="PF20736">
    <property type="entry name" value="Glyco_hydro127M"/>
    <property type="match status" value="1"/>
</dbReference>
<name>A0A9D0Z7X6_9FIRM</name>
<evidence type="ECO:0000259" key="2">
    <source>
        <dbReference type="Pfam" id="PF20736"/>
    </source>
</evidence>
<dbReference type="GO" id="GO:0016787">
    <property type="term" value="F:hydrolase activity"/>
    <property type="evidence" value="ECO:0007669"/>
    <property type="project" value="UniProtKB-KW"/>
</dbReference>
<protein>
    <submittedName>
        <fullName evidence="4">Glycoside hydrolase family 127 protein</fullName>
    </submittedName>
</protein>
<dbReference type="InterPro" id="IPR049174">
    <property type="entry name" value="Beta-AFase-like"/>
</dbReference>
<dbReference type="Proteomes" id="UP000886887">
    <property type="component" value="Unassembled WGS sequence"/>
</dbReference>
<dbReference type="InterPro" id="IPR049049">
    <property type="entry name" value="Beta-AFase-like_GH127_C"/>
</dbReference>
<proteinExistence type="predicted"/>
<dbReference type="PANTHER" id="PTHR43465">
    <property type="entry name" value="DUF1680 DOMAIN PROTEIN (AFU_ORTHOLOGUE AFUA_1G08910)"/>
    <property type="match status" value="1"/>
</dbReference>
<dbReference type="EMBL" id="DVFJ01000001">
    <property type="protein sequence ID" value="HIQ70614.1"/>
    <property type="molecule type" value="Genomic_DNA"/>
</dbReference>
<evidence type="ECO:0000259" key="3">
    <source>
        <dbReference type="Pfam" id="PF20737"/>
    </source>
</evidence>
<dbReference type="Pfam" id="PF20737">
    <property type="entry name" value="Glyco_hydro127C"/>
    <property type="match status" value="1"/>
</dbReference>
<dbReference type="PANTHER" id="PTHR43465:SF2">
    <property type="entry name" value="DUF1680 DOMAIN PROTEIN (AFU_ORTHOLOGUE AFUA_1G08910)"/>
    <property type="match status" value="1"/>
</dbReference>
<gene>
    <name evidence="4" type="ORF">IAB73_00130</name>
</gene>
<evidence type="ECO:0000259" key="1">
    <source>
        <dbReference type="Pfam" id="PF07944"/>
    </source>
</evidence>
<keyword evidence="4" id="KW-0378">Hydrolase</keyword>
<dbReference type="SUPFAM" id="SSF48208">
    <property type="entry name" value="Six-hairpin glycosidases"/>
    <property type="match status" value="1"/>
</dbReference>
<dbReference type="InterPro" id="IPR012878">
    <property type="entry name" value="Beta-AFase-like_GH127_cat"/>
</dbReference>
<dbReference type="AlphaFoldDB" id="A0A9D0Z7X6"/>
<feature type="domain" description="Non-reducing end beta-L-arabinofuranosidase-like GH127 middle" evidence="2">
    <location>
        <begin position="403"/>
        <end position="494"/>
    </location>
</feature>
<organism evidence="4 5">
    <name type="scientific">Candidatus Onthenecus intestinigallinarum</name>
    <dbReference type="NCBI Taxonomy" id="2840875"/>
    <lineage>
        <taxon>Bacteria</taxon>
        <taxon>Bacillati</taxon>
        <taxon>Bacillota</taxon>
        <taxon>Clostridia</taxon>
        <taxon>Eubacteriales</taxon>
        <taxon>Candidatus Onthenecus</taxon>
    </lineage>
</organism>
<evidence type="ECO:0000313" key="5">
    <source>
        <dbReference type="Proteomes" id="UP000886887"/>
    </source>
</evidence>
<feature type="domain" description="Non-reducing end beta-L-arabinofuranosidase-like GH127 C-terminal" evidence="3">
    <location>
        <begin position="496"/>
        <end position="589"/>
    </location>
</feature>
<dbReference type="Pfam" id="PF07944">
    <property type="entry name" value="Beta-AFase-like_GH127_cat"/>
    <property type="match status" value="1"/>
</dbReference>
<accession>A0A9D0Z7X6</accession>
<reference evidence="4" key="2">
    <citation type="journal article" date="2021" name="PeerJ">
        <title>Extensive microbial diversity within the chicken gut microbiome revealed by metagenomics and culture.</title>
        <authorList>
            <person name="Gilroy R."/>
            <person name="Ravi A."/>
            <person name="Getino M."/>
            <person name="Pursley I."/>
            <person name="Horton D.L."/>
            <person name="Alikhan N.F."/>
            <person name="Baker D."/>
            <person name="Gharbi K."/>
            <person name="Hall N."/>
            <person name="Watson M."/>
            <person name="Adriaenssens E.M."/>
            <person name="Foster-Nyarko E."/>
            <person name="Jarju S."/>
            <person name="Secka A."/>
            <person name="Antonio M."/>
            <person name="Oren A."/>
            <person name="Chaudhuri R.R."/>
            <person name="La Ragione R."/>
            <person name="Hildebrand F."/>
            <person name="Pallen M.J."/>
        </authorList>
    </citation>
    <scope>NUCLEOTIDE SEQUENCE</scope>
    <source>
        <strain evidence="4">ChiSxjej2B14-6234</strain>
    </source>
</reference>
<dbReference type="InterPro" id="IPR049046">
    <property type="entry name" value="Beta-AFase-like_GH127_middle"/>
</dbReference>
<dbReference type="InterPro" id="IPR008928">
    <property type="entry name" value="6-hairpin_glycosidase_sf"/>
</dbReference>